<organism evidence="1 2">
    <name type="scientific">Pangasianodon gigas</name>
    <name type="common">Mekong giant catfish</name>
    <name type="synonym">Pangasius gigas</name>
    <dbReference type="NCBI Taxonomy" id="30993"/>
    <lineage>
        <taxon>Eukaryota</taxon>
        <taxon>Metazoa</taxon>
        <taxon>Chordata</taxon>
        <taxon>Craniata</taxon>
        <taxon>Vertebrata</taxon>
        <taxon>Euteleostomi</taxon>
        <taxon>Actinopterygii</taxon>
        <taxon>Neopterygii</taxon>
        <taxon>Teleostei</taxon>
        <taxon>Ostariophysi</taxon>
        <taxon>Siluriformes</taxon>
        <taxon>Pangasiidae</taxon>
        <taxon>Pangasianodon</taxon>
    </lineage>
</organism>
<evidence type="ECO:0000313" key="1">
    <source>
        <dbReference type="EMBL" id="MCI4389681.1"/>
    </source>
</evidence>
<dbReference type="Proteomes" id="UP000829447">
    <property type="component" value="Linkage Group LG19"/>
</dbReference>
<evidence type="ECO:0000313" key="2">
    <source>
        <dbReference type="Proteomes" id="UP000829447"/>
    </source>
</evidence>
<name>A0ACC5XEK1_PANGG</name>
<accession>A0ACC5XEK1</accession>
<gene>
    <name evidence="1" type="ORF">PGIGA_G00101270</name>
</gene>
<sequence length="543" mass="60792">MASPRLAYPEKFEGTPARCKGFLLQCSLFVSQQPALYPTEESRIAFVCSLLSGKALDWATAVWNFNRPAFSSFEAFLQRFREVFDLPEGGDGAGEQILTLHQGEKTAADFALSFRTLAAQTGWSDDPLKLLFRKGLNLELQAELACRDDGKTLDQLINLVIRIDNLIRSRRPSRGSALRSPSPPLMPEQEVMQANVLAAHQQQLARLTSLTEELVKTLQAIRLPSSESASPSVEPAPPPSHATASPRLAYPEKFDGTPARCKGFLLQCSLFVSQQPALYSTEESRIAFVCSLLSGKALDWATAVWNFTRPAFSSFEAFLQRFREVFDLPEGGDGAGEQILTLRQGEKTAADFALSFRTLAAQTGWSDDPLKLLFRKGLNLELQAELACRDEGKTLDQLINLAIRIDNLTRSRRPSRGSALRSPSPPLMPEQEAMQLQPPQPKRTYSADDLHHTNTGDLQDLRNNMFFKDKFDEEEEDSGIKSEADESNGTISSEDDLDHLEYSKNFSLKQTVTKKSISEIIKDKKKQTQLTLQWYCHLYPHLW</sequence>
<comment type="caution">
    <text evidence="1">The sequence shown here is derived from an EMBL/GenBank/DDBJ whole genome shotgun (WGS) entry which is preliminary data.</text>
</comment>
<dbReference type="EMBL" id="CM040472">
    <property type="protein sequence ID" value="MCI4389681.1"/>
    <property type="molecule type" value="Genomic_DNA"/>
</dbReference>
<reference evidence="1 2" key="1">
    <citation type="journal article" date="2022" name="bioRxiv">
        <title>An ancient truncated duplication of the anti-Mullerian hormone receptor type 2 gene is a potential conserved master sex determinant in the Pangasiidae catfish family.</title>
        <authorList>
            <person name="Wen M."/>
            <person name="Pan Q."/>
            <person name="Jouanno E."/>
            <person name="Montfort J."/>
            <person name="Zahm M."/>
            <person name="Cabau C."/>
            <person name="Klopp C."/>
            <person name="Iampietro C."/>
            <person name="Roques C."/>
            <person name="Bouchez O."/>
            <person name="Castinel A."/>
            <person name="Donnadieu C."/>
            <person name="Parrinello H."/>
            <person name="Poncet C."/>
            <person name="Belmonte E."/>
            <person name="Gautier V."/>
            <person name="Avarre J.-C."/>
            <person name="Dugue R."/>
            <person name="Gustiano R."/>
            <person name="Ha T.T.T."/>
            <person name="Campet M."/>
            <person name="Sriphairoj K."/>
            <person name="Ribolli J."/>
            <person name="de Almeida F.L."/>
            <person name="Desvignes T."/>
            <person name="Postlethwait J.H."/>
            <person name="Bucao C.F."/>
            <person name="Robinson-Rechavi M."/>
            <person name="Bobe J."/>
            <person name="Herpin A."/>
            <person name="Guiguen Y."/>
        </authorList>
    </citation>
    <scope>NUCLEOTIDE SEQUENCE [LARGE SCALE GENOMIC DNA]</scope>
    <source>
        <strain evidence="1">YG-Dec2019</strain>
    </source>
</reference>
<protein>
    <submittedName>
        <fullName evidence="1">Uncharacterized protein</fullName>
    </submittedName>
</protein>
<keyword evidence="2" id="KW-1185">Reference proteome</keyword>
<proteinExistence type="predicted"/>